<dbReference type="InterPro" id="IPR037225">
    <property type="entry name" value="Nuo51_FMN-bd_sf"/>
</dbReference>
<name>F4MWZ8_YEREN</name>
<dbReference type="SUPFAM" id="SSF142019">
    <property type="entry name" value="Nqo1 FMN-binding domain-like"/>
    <property type="match status" value="1"/>
</dbReference>
<evidence type="ECO:0000313" key="1">
    <source>
        <dbReference type="EMBL" id="CBX70356.1"/>
    </source>
</evidence>
<protein>
    <submittedName>
        <fullName evidence="1">Uncharacterized protein</fullName>
    </submittedName>
</protein>
<accession>F4MWZ8</accession>
<gene>
    <name evidence="1" type="ORF">YEW_LE47550</name>
</gene>
<dbReference type="EMBL" id="FR718524">
    <property type="protein sequence ID" value="CBX70356.1"/>
    <property type="molecule type" value="Genomic_DNA"/>
</dbReference>
<organism evidence="1">
    <name type="scientific">Yersinia enterocolitica W22703</name>
    <dbReference type="NCBI Taxonomy" id="913028"/>
    <lineage>
        <taxon>Bacteria</taxon>
        <taxon>Pseudomonadati</taxon>
        <taxon>Pseudomonadota</taxon>
        <taxon>Gammaproteobacteria</taxon>
        <taxon>Enterobacterales</taxon>
        <taxon>Yersiniaceae</taxon>
        <taxon>Yersinia</taxon>
    </lineage>
</organism>
<proteinExistence type="predicted"/>
<dbReference type="AlphaFoldDB" id="F4MWZ8"/>
<sequence length="49" mass="5179">MSDIQMPDTHFLYTPSADGELAQCDAATIQQRVRDAGVVGAGGAGFPRR</sequence>
<reference evidence="1" key="1">
    <citation type="journal article" date="2011" name="BMC Genomics">
        <title>Shotgun sequencing of Yersinia enterocolitica strain W22703 (biotype 2, serotype O:9): genomic evidence for oscillation between invertebrates and mammals.</title>
        <authorList>
            <person name="Fuchs T.M."/>
            <person name="Brandt K."/>
            <person name="Starke M."/>
            <person name="Rattei T."/>
        </authorList>
    </citation>
    <scope>NUCLEOTIDE SEQUENCE</scope>
</reference>